<protein>
    <submittedName>
        <fullName evidence="1">Uncharacterized protein</fullName>
    </submittedName>
</protein>
<organism evidence="1 2">
    <name type="scientific">Cerrena zonata</name>
    <dbReference type="NCBI Taxonomy" id="2478898"/>
    <lineage>
        <taxon>Eukaryota</taxon>
        <taxon>Fungi</taxon>
        <taxon>Dikarya</taxon>
        <taxon>Basidiomycota</taxon>
        <taxon>Agaricomycotina</taxon>
        <taxon>Agaricomycetes</taxon>
        <taxon>Polyporales</taxon>
        <taxon>Cerrenaceae</taxon>
        <taxon>Cerrena</taxon>
    </lineage>
</organism>
<evidence type="ECO:0000313" key="2">
    <source>
        <dbReference type="Proteomes" id="UP001385951"/>
    </source>
</evidence>
<dbReference type="EMBL" id="JASBNA010000005">
    <property type="protein sequence ID" value="KAK7691421.1"/>
    <property type="molecule type" value="Genomic_DNA"/>
</dbReference>
<proteinExistence type="predicted"/>
<sequence>MNVGESNLPIYAVCSDEQAERFRKRTEEGHWDLLSYEVFWRERYNYLKSQGYLLRPRFRPGWTPSWLGTNRNPRYCEDSICSMLSEVIDATRLSDGTRVMLKTVSHLDNEIPIGRLLSRDEVADDPTNHCVPVYQVLQDPFEKSKAVIIMKYLRPFNDPELRTIGEAIDFVFQTLEVSLLSLV</sequence>
<gene>
    <name evidence="1" type="ORF">QCA50_004820</name>
</gene>
<accession>A0AAW0GF64</accession>
<name>A0AAW0GF64_9APHY</name>
<evidence type="ECO:0000313" key="1">
    <source>
        <dbReference type="EMBL" id="KAK7691421.1"/>
    </source>
</evidence>
<dbReference type="AlphaFoldDB" id="A0AAW0GF64"/>
<comment type="caution">
    <text evidence="1">The sequence shown here is derived from an EMBL/GenBank/DDBJ whole genome shotgun (WGS) entry which is preliminary data.</text>
</comment>
<reference evidence="1 2" key="1">
    <citation type="submission" date="2022-09" db="EMBL/GenBank/DDBJ databases">
        <authorList>
            <person name="Palmer J.M."/>
        </authorList>
    </citation>
    <scope>NUCLEOTIDE SEQUENCE [LARGE SCALE GENOMIC DNA]</scope>
    <source>
        <strain evidence="1 2">DSM 7382</strain>
    </source>
</reference>
<keyword evidence="2" id="KW-1185">Reference proteome</keyword>
<dbReference type="Proteomes" id="UP001385951">
    <property type="component" value="Unassembled WGS sequence"/>
</dbReference>